<evidence type="ECO:0000256" key="2">
    <source>
        <dbReference type="ARBA" id="ARBA00000909"/>
    </source>
</evidence>
<dbReference type="SUPFAM" id="SSF53613">
    <property type="entry name" value="Ribokinase-like"/>
    <property type="match status" value="1"/>
</dbReference>
<dbReference type="PROSITE" id="PS51385">
    <property type="entry name" value="YJEF_N"/>
    <property type="match status" value="1"/>
</dbReference>
<feature type="binding site" evidence="17">
    <location>
        <position position="403"/>
    </location>
    <ligand>
        <name>(6S)-NADPHX</name>
        <dbReference type="ChEBI" id="CHEBI:64076"/>
    </ligand>
</feature>
<evidence type="ECO:0000256" key="5">
    <source>
        <dbReference type="ARBA" id="ARBA00022723"/>
    </source>
</evidence>
<dbReference type="HAMAP" id="MF_01966">
    <property type="entry name" value="NADHX_epimerase"/>
    <property type="match status" value="1"/>
</dbReference>
<dbReference type="SUPFAM" id="SSF64153">
    <property type="entry name" value="YjeF N-terminal domain-like"/>
    <property type="match status" value="1"/>
</dbReference>
<dbReference type="HAMAP" id="MF_01965">
    <property type="entry name" value="NADHX_dehydratase"/>
    <property type="match status" value="1"/>
</dbReference>
<dbReference type="Pfam" id="PF03853">
    <property type="entry name" value="YjeF_N"/>
    <property type="match status" value="1"/>
</dbReference>
<name>A0AA52HAB4_9PROT</name>
<dbReference type="NCBIfam" id="TIGR00196">
    <property type="entry name" value="yjeF_cterm"/>
    <property type="match status" value="1"/>
</dbReference>
<dbReference type="Gene3D" id="3.40.1190.20">
    <property type="match status" value="1"/>
</dbReference>
<comment type="catalytic activity">
    <reaction evidence="15 17 19">
        <text>(6S)-NADHX + ADP = AMP + phosphate + NADH + H(+)</text>
        <dbReference type="Rhea" id="RHEA:32223"/>
        <dbReference type="ChEBI" id="CHEBI:15378"/>
        <dbReference type="ChEBI" id="CHEBI:43474"/>
        <dbReference type="ChEBI" id="CHEBI:57945"/>
        <dbReference type="ChEBI" id="CHEBI:64074"/>
        <dbReference type="ChEBI" id="CHEBI:456215"/>
        <dbReference type="ChEBI" id="CHEBI:456216"/>
        <dbReference type="EC" id="4.2.1.136"/>
    </reaction>
</comment>
<feature type="binding site" evidence="18">
    <location>
        <position position="163"/>
    </location>
    <ligand>
        <name>(6S)-NADPHX</name>
        <dbReference type="ChEBI" id="CHEBI:64076"/>
    </ligand>
</feature>
<sequence>MVGTNTQTIAKSNDWTVYPSPGFYNSDCVLLRPEESIKADALAVEAGISSVQLMETAGKSVATVVAQAVSAPSDLAGPVCVLCGPGNNGGDGFVAARYLEDWGFPVKLYLVGKVSDLSGDAHYMAERFEGTVNQATPDCVKGASIILDALFGAGLSRPVSGIYADLIEAVNHEEDALTIAIDLPSGLDGATGQALGSCVKADVTVTFFTRKPGHVLLPGRFLSGGSDHIHVMDIGIPTKTLTDIQAKTGENIPLAWQHLYPITSPFAHKYNKGHVLVLGGREPTLGASRLTSMAALRSGAGLVSLACPSESYSVQATALTDIMVRRFDSNFGFLGFLDDPRLNVVTIGPGAGVGEKTNELVLGVLKRDIPCVLDADGLLSFVGRSKKLKRKSKGDLKLVLTPHEGEFTRLFPEYPLSEGRLMAARSAAADMGAVVVLKGADTIIAHPDGRAYINSNAPTWLSVAGTGDVLAGMIAGLMAQGMPAFEASSAAVYFHSESAMTAGKGMIASDLLPIIARVLP</sequence>
<feature type="binding site" evidence="17">
    <location>
        <position position="287"/>
    </location>
    <ligand>
        <name>(6S)-NADPHX</name>
        <dbReference type="ChEBI" id="CHEBI:64076"/>
    </ligand>
</feature>
<dbReference type="PANTHER" id="PTHR12592:SF0">
    <property type="entry name" value="ATP-DEPENDENT (S)-NAD(P)H-HYDRATE DEHYDRATASE"/>
    <property type="match status" value="1"/>
</dbReference>
<feature type="binding site" evidence="17">
    <location>
        <position position="468"/>
    </location>
    <ligand>
        <name>(6S)-NADPHX</name>
        <dbReference type="ChEBI" id="CHEBI:64076"/>
    </ligand>
</feature>
<dbReference type="InterPro" id="IPR036652">
    <property type="entry name" value="YjeF_N_dom_sf"/>
</dbReference>
<keyword evidence="7 17" id="KW-0067">ATP-binding</keyword>
<feature type="binding site" evidence="18">
    <location>
        <begin position="87"/>
        <end position="91"/>
    </location>
    <ligand>
        <name>(6S)-NADPHX</name>
        <dbReference type="ChEBI" id="CHEBI:64076"/>
    </ligand>
</feature>
<feature type="binding site" evidence="17">
    <location>
        <position position="467"/>
    </location>
    <ligand>
        <name>AMP</name>
        <dbReference type="ChEBI" id="CHEBI:456215"/>
    </ligand>
</feature>
<evidence type="ECO:0000256" key="13">
    <source>
        <dbReference type="ARBA" id="ARBA00023268"/>
    </source>
</evidence>
<keyword evidence="12 17" id="KW-0456">Lyase</keyword>
<keyword evidence="6 17" id="KW-0547">Nucleotide-binding</keyword>
<dbReference type="PIRSF" id="PIRSF017184">
    <property type="entry name" value="Nnr"/>
    <property type="match status" value="1"/>
</dbReference>
<reference evidence="22" key="1">
    <citation type="submission" date="2023-04" db="EMBL/GenBank/DDBJ databases">
        <title>Complete genome sequence of Temperatibacter marinus.</title>
        <authorList>
            <person name="Rong J.-C."/>
            <person name="Yi M.-L."/>
            <person name="Zhao Q."/>
        </authorList>
    </citation>
    <scope>NUCLEOTIDE SEQUENCE</scope>
    <source>
        <strain evidence="22">NBRC 110045</strain>
    </source>
</reference>
<evidence type="ECO:0000256" key="11">
    <source>
        <dbReference type="ARBA" id="ARBA00023235"/>
    </source>
</evidence>
<dbReference type="InterPro" id="IPR000631">
    <property type="entry name" value="CARKD"/>
</dbReference>
<keyword evidence="5 18" id="KW-0479">Metal-binding</keyword>
<organism evidence="22 23">
    <name type="scientific">Temperatibacter marinus</name>
    <dbReference type="NCBI Taxonomy" id="1456591"/>
    <lineage>
        <taxon>Bacteria</taxon>
        <taxon>Pseudomonadati</taxon>
        <taxon>Pseudomonadota</taxon>
        <taxon>Alphaproteobacteria</taxon>
        <taxon>Kordiimonadales</taxon>
        <taxon>Temperatibacteraceae</taxon>
        <taxon>Temperatibacter</taxon>
    </lineage>
</organism>
<feature type="domain" description="YjeF C-terminal" evidence="20">
    <location>
        <begin position="252"/>
        <end position="520"/>
    </location>
</feature>
<dbReference type="GO" id="GO:0052855">
    <property type="term" value="F:ADP-dependent NAD(P)H-hydrate dehydratase activity"/>
    <property type="evidence" value="ECO:0007669"/>
    <property type="project" value="UniProtKB-UniRule"/>
</dbReference>
<feature type="binding site" evidence="17">
    <location>
        <position position="350"/>
    </location>
    <ligand>
        <name>(6S)-NADPHX</name>
        <dbReference type="ChEBI" id="CHEBI:64076"/>
    </ligand>
</feature>
<evidence type="ECO:0000256" key="10">
    <source>
        <dbReference type="ARBA" id="ARBA00023027"/>
    </source>
</evidence>
<dbReference type="InterPro" id="IPR029056">
    <property type="entry name" value="Ribokinase-like"/>
</dbReference>
<evidence type="ECO:0000259" key="20">
    <source>
        <dbReference type="PROSITE" id="PS51383"/>
    </source>
</evidence>
<comment type="catalytic activity">
    <reaction evidence="1 18 19">
        <text>(6R)-NADHX = (6S)-NADHX</text>
        <dbReference type="Rhea" id="RHEA:32215"/>
        <dbReference type="ChEBI" id="CHEBI:64074"/>
        <dbReference type="ChEBI" id="CHEBI:64075"/>
        <dbReference type="EC" id="5.1.99.6"/>
    </reaction>
</comment>
<evidence type="ECO:0000256" key="15">
    <source>
        <dbReference type="ARBA" id="ARBA00048238"/>
    </source>
</evidence>
<comment type="subunit">
    <text evidence="17">Homotetramer.</text>
</comment>
<dbReference type="InterPro" id="IPR017953">
    <property type="entry name" value="Carbohydrate_kinase_pred_CS"/>
</dbReference>
<dbReference type="GO" id="GO:0005524">
    <property type="term" value="F:ATP binding"/>
    <property type="evidence" value="ECO:0007669"/>
    <property type="project" value="UniProtKB-UniRule"/>
</dbReference>
<feature type="binding site" evidence="17">
    <location>
        <begin position="438"/>
        <end position="442"/>
    </location>
    <ligand>
        <name>AMP</name>
        <dbReference type="ChEBI" id="CHEBI:456215"/>
    </ligand>
</feature>
<dbReference type="Gene3D" id="3.40.50.10260">
    <property type="entry name" value="YjeF N-terminal domain"/>
    <property type="match status" value="1"/>
</dbReference>
<evidence type="ECO:0000256" key="4">
    <source>
        <dbReference type="ARBA" id="ARBA00009524"/>
    </source>
</evidence>
<evidence type="ECO:0000256" key="12">
    <source>
        <dbReference type="ARBA" id="ARBA00023239"/>
    </source>
</evidence>
<comment type="catalytic activity">
    <reaction evidence="16 17 19">
        <text>(6S)-NADPHX + ADP = AMP + phosphate + NADPH + H(+)</text>
        <dbReference type="Rhea" id="RHEA:32235"/>
        <dbReference type="ChEBI" id="CHEBI:15378"/>
        <dbReference type="ChEBI" id="CHEBI:43474"/>
        <dbReference type="ChEBI" id="CHEBI:57783"/>
        <dbReference type="ChEBI" id="CHEBI:64076"/>
        <dbReference type="ChEBI" id="CHEBI:456215"/>
        <dbReference type="ChEBI" id="CHEBI:456216"/>
        <dbReference type="EC" id="4.2.1.136"/>
    </reaction>
</comment>
<keyword evidence="23" id="KW-1185">Reference proteome</keyword>
<dbReference type="AlphaFoldDB" id="A0AA52HAB4"/>
<evidence type="ECO:0000313" key="22">
    <source>
        <dbReference type="EMBL" id="WND02423.1"/>
    </source>
</evidence>
<dbReference type="GO" id="GO:0052856">
    <property type="term" value="F:NAD(P)HX epimerase activity"/>
    <property type="evidence" value="ECO:0007669"/>
    <property type="project" value="UniProtKB-UniRule"/>
</dbReference>
<dbReference type="EMBL" id="CP123872">
    <property type="protein sequence ID" value="WND02423.1"/>
    <property type="molecule type" value="Genomic_DNA"/>
</dbReference>
<evidence type="ECO:0000256" key="1">
    <source>
        <dbReference type="ARBA" id="ARBA00000013"/>
    </source>
</evidence>
<evidence type="ECO:0000256" key="19">
    <source>
        <dbReference type="PIRNR" id="PIRNR017184"/>
    </source>
</evidence>
<gene>
    <name evidence="17" type="primary">nnrD</name>
    <name evidence="18" type="synonym">nnrE</name>
    <name evidence="22" type="ORF">QGN29_12790</name>
</gene>
<dbReference type="PROSITE" id="PS01050">
    <property type="entry name" value="YJEF_C_2"/>
    <property type="match status" value="1"/>
</dbReference>
<comment type="similarity">
    <text evidence="18">Belongs to the NnrE/AIBP family.</text>
</comment>
<evidence type="ECO:0000256" key="8">
    <source>
        <dbReference type="ARBA" id="ARBA00022857"/>
    </source>
</evidence>
<keyword evidence="11 18" id="KW-0413">Isomerase</keyword>
<dbReference type="EC" id="5.1.99.6" evidence="19"/>
<dbReference type="Pfam" id="PF01256">
    <property type="entry name" value="Carb_kinase"/>
    <property type="match status" value="1"/>
</dbReference>
<comment type="cofactor">
    <cofactor evidence="17">
        <name>Mg(2+)</name>
        <dbReference type="ChEBI" id="CHEBI:18420"/>
    </cofactor>
</comment>
<dbReference type="GO" id="GO:0046872">
    <property type="term" value="F:metal ion binding"/>
    <property type="evidence" value="ECO:0007669"/>
    <property type="project" value="UniProtKB-UniRule"/>
</dbReference>
<feature type="binding site" evidence="18">
    <location>
        <position position="148"/>
    </location>
    <ligand>
        <name>K(+)</name>
        <dbReference type="ChEBI" id="CHEBI:29103"/>
    </ligand>
</feature>
<dbReference type="CDD" id="cd01171">
    <property type="entry name" value="YXKO-related"/>
    <property type="match status" value="1"/>
</dbReference>
<evidence type="ECO:0000256" key="16">
    <source>
        <dbReference type="ARBA" id="ARBA00049209"/>
    </source>
</evidence>
<accession>A0AA52HAB4</accession>
<dbReference type="KEGG" id="tmk:QGN29_12790"/>
<evidence type="ECO:0000256" key="7">
    <source>
        <dbReference type="ARBA" id="ARBA00022840"/>
    </source>
</evidence>
<comment type="cofactor">
    <cofactor evidence="18 19">
        <name>K(+)</name>
        <dbReference type="ChEBI" id="CHEBI:29103"/>
    </cofactor>
    <text evidence="18 19">Binds 1 potassium ion per subunit.</text>
</comment>
<protein>
    <recommendedName>
        <fullName evidence="19">Bifunctional NAD(P)H-hydrate repair enzyme</fullName>
    </recommendedName>
    <alternativeName>
        <fullName evidence="19">Nicotinamide nucleotide repair protein</fullName>
    </alternativeName>
    <domain>
        <recommendedName>
            <fullName evidence="19">ADP-dependent (S)-NAD(P)H-hydrate dehydratase</fullName>
            <ecNumber evidence="19">4.2.1.136</ecNumber>
        </recommendedName>
        <alternativeName>
            <fullName evidence="19">ADP-dependent NAD(P)HX dehydratase</fullName>
        </alternativeName>
    </domain>
    <domain>
        <recommendedName>
            <fullName evidence="19">NAD(P)H-hydrate epimerase</fullName>
            <ecNumber evidence="19">5.1.99.6</ecNumber>
        </recommendedName>
    </domain>
</protein>
<feature type="binding site" evidence="18">
    <location>
        <begin position="152"/>
        <end position="158"/>
    </location>
    <ligand>
        <name>(6S)-NADPHX</name>
        <dbReference type="ChEBI" id="CHEBI:64076"/>
    </ligand>
</feature>
<dbReference type="NCBIfam" id="TIGR00197">
    <property type="entry name" value="yjeF_nterm"/>
    <property type="match status" value="1"/>
</dbReference>
<comment type="similarity">
    <text evidence="4 19">In the C-terminal section; belongs to the NnrD/CARKD family.</text>
</comment>
<dbReference type="PROSITE" id="PS51383">
    <property type="entry name" value="YJEF_C_3"/>
    <property type="match status" value="1"/>
</dbReference>
<comment type="function">
    <text evidence="18">Catalyzes the epimerization of the S- and R-forms of NAD(P)HX, a damaged form of NAD(P)H that is a result of enzymatic or heat-dependent hydration. This is a prerequisite for the S-specific NAD(P)H-hydrate dehydratase to allow the repair of both epimers of NAD(P)HX.</text>
</comment>
<dbReference type="GO" id="GO:0110051">
    <property type="term" value="P:metabolite repair"/>
    <property type="evidence" value="ECO:0007669"/>
    <property type="project" value="TreeGrafter"/>
</dbReference>
<dbReference type="EC" id="4.2.1.136" evidence="19"/>
<dbReference type="RefSeq" id="WP_310798258.1">
    <property type="nucleotide sequence ID" value="NZ_CP123872.1"/>
</dbReference>
<evidence type="ECO:0000256" key="6">
    <source>
        <dbReference type="ARBA" id="ARBA00022741"/>
    </source>
</evidence>
<comment type="function">
    <text evidence="17">Catalyzes the dehydration of the S-form of NAD(P)HX at the expense of ADP, which is converted to AMP. Together with NAD(P)HX epimerase, which catalyzes the epimerization of the S- and R-forms, the enzyme allows the repair of both epimers of NAD(P)HX, a damaged form of NAD(P)H that is a result of enzymatic or heat-dependent hydration.</text>
</comment>
<dbReference type="InterPro" id="IPR004443">
    <property type="entry name" value="YjeF_N_dom"/>
</dbReference>
<comment type="similarity">
    <text evidence="3 19">In the N-terminal section; belongs to the NnrE/AIBP family.</text>
</comment>
<dbReference type="Proteomes" id="UP001268683">
    <property type="component" value="Chromosome"/>
</dbReference>
<keyword evidence="9 18" id="KW-0630">Potassium</keyword>
<feature type="binding site" evidence="18">
    <location>
        <position position="185"/>
    </location>
    <ligand>
        <name>K(+)</name>
        <dbReference type="ChEBI" id="CHEBI:29103"/>
    </ligand>
</feature>
<evidence type="ECO:0000256" key="14">
    <source>
        <dbReference type="ARBA" id="ARBA00025153"/>
    </source>
</evidence>
<comment type="similarity">
    <text evidence="17">Belongs to the NnrD/CARKD family.</text>
</comment>
<feature type="domain" description="YjeF N-terminal" evidence="21">
    <location>
        <begin position="36"/>
        <end position="242"/>
    </location>
</feature>
<evidence type="ECO:0000256" key="17">
    <source>
        <dbReference type="HAMAP-Rule" id="MF_01965"/>
    </source>
</evidence>
<keyword evidence="10 17" id="KW-0520">NAD</keyword>
<comment type="function">
    <text evidence="14 19">Bifunctional enzyme that catalyzes the epimerization of the S- and R-forms of NAD(P)HX and the dehydration of the S-form of NAD(P)HX at the expense of ADP, which is converted to AMP. This allows the repair of both epimers of NAD(P)HX, a damaged form of NAD(P)H that is a result of enzymatic or heat-dependent hydration.</text>
</comment>
<feature type="binding site" evidence="18">
    <location>
        <position position="182"/>
    </location>
    <ligand>
        <name>(6S)-NADPHX</name>
        <dbReference type="ChEBI" id="CHEBI:64076"/>
    </ligand>
</feature>
<proteinExistence type="inferred from homology"/>
<evidence type="ECO:0000259" key="21">
    <source>
        <dbReference type="PROSITE" id="PS51385"/>
    </source>
</evidence>
<evidence type="ECO:0000256" key="18">
    <source>
        <dbReference type="HAMAP-Rule" id="MF_01966"/>
    </source>
</evidence>
<dbReference type="InterPro" id="IPR030677">
    <property type="entry name" value="Nnr"/>
</dbReference>
<evidence type="ECO:0000313" key="23">
    <source>
        <dbReference type="Proteomes" id="UP001268683"/>
    </source>
</evidence>
<comment type="catalytic activity">
    <reaction evidence="2 18 19">
        <text>(6R)-NADPHX = (6S)-NADPHX</text>
        <dbReference type="Rhea" id="RHEA:32227"/>
        <dbReference type="ChEBI" id="CHEBI:64076"/>
        <dbReference type="ChEBI" id="CHEBI:64077"/>
        <dbReference type="EC" id="5.1.99.6"/>
    </reaction>
</comment>
<keyword evidence="8 17" id="KW-0521">NADP</keyword>
<evidence type="ECO:0000256" key="3">
    <source>
        <dbReference type="ARBA" id="ARBA00006001"/>
    </source>
</evidence>
<dbReference type="GO" id="GO:0046496">
    <property type="term" value="P:nicotinamide nucleotide metabolic process"/>
    <property type="evidence" value="ECO:0007669"/>
    <property type="project" value="UniProtKB-UniRule"/>
</dbReference>
<keyword evidence="13" id="KW-0511">Multifunctional enzyme</keyword>
<evidence type="ECO:0000256" key="9">
    <source>
        <dbReference type="ARBA" id="ARBA00022958"/>
    </source>
</evidence>
<feature type="binding site" evidence="18">
    <location>
        <position position="88"/>
    </location>
    <ligand>
        <name>K(+)</name>
        <dbReference type="ChEBI" id="CHEBI:29103"/>
    </ligand>
</feature>
<dbReference type="PANTHER" id="PTHR12592">
    <property type="entry name" value="ATP-DEPENDENT (S)-NAD(P)H-HYDRATE DEHYDRATASE FAMILY MEMBER"/>
    <property type="match status" value="1"/>
</dbReference>